<evidence type="ECO:0000313" key="7">
    <source>
        <dbReference type="EMBL" id="KAF0363040.1"/>
    </source>
</evidence>
<dbReference type="GO" id="GO:0005789">
    <property type="term" value="C:endoplasmic reticulum membrane"/>
    <property type="evidence" value="ECO:0007669"/>
    <property type="project" value="UniProtKB-SubCell"/>
</dbReference>
<feature type="transmembrane region" description="Helical" evidence="5">
    <location>
        <begin position="126"/>
        <end position="142"/>
    </location>
</feature>
<evidence type="ECO:0000256" key="3">
    <source>
        <dbReference type="ARBA" id="ARBA00022989"/>
    </source>
</evidence>
<evidence type="ECO:0000256" key="2">
    <source>
        <dbReference type="ARBA" id="ARBA00022692"/>
    </source>
</evidence>
<keyword evidence="4 5" id="KW-0472">Membrane</keyword>
<keyword evidence="5" id="KW-0968">Cytoplasmic vesicle</keyword>
<evidence type="ECO:0000313" key="8">
    <source>
        <dbReference type="Proteomes" id="UP000439903"/>
    </source>
</evidence>
<dbReference type="AlphaFoldDB" id="A0A8H3WXP6"/>
<dbReference type="InterPro" id="IPR037185">
    <property type="entry name" value="EmrE-like"/>
</dbReference>
<dbReference type="EMBL" id="WTPW01002841">
    <property type="protein sequence ID" value="KAF0363040.1"/>
    <property type="molecule type" value="Genomic_DNA"/>
</dbReference>
<dbReference type="GO" id="GO:0030659">
    <property type="term" value="C:cytoplasmic vesicle membrane"/>
    <property type="evidence" value="ECO:0007669"/>
    <property type="project" value="UniProtKB-SubCell"/>
</dbReference>
<feature type="transmembrane region" description="Helical" evidence="5">
    <location>
        <begin position="217"/>
        <end position="238"/>
    </location>
</feature>
<sequence length="388" mass="43303">MFVQYRNRSCQPNTKMSPNSKDYKLLIEEENVNNTSTSQPSLITMKDNLSYVTSSAAATGVLPVLTYCAASILMTVTNKYVLSAYEFNMNFLLLGIQSISCVVLLHFFKIFNLVTYQKLDSETSKKWFPIAAMLVAMIYTGSKSLQYLSIPVYTIFKNLTIILIAYGEVIWFEGKISRLTMTSFLFMVLSSIIAAWSDISTTFSFSEASYTSLNLGYFWMGINCFSSAAYVLTMRKYIKSIGFKDFDTVYYNNLLSIPLLIILSFTIEDWGVRNLEKNFPIEVRNTLVMAILFSGISAFAISYASAWCVRVTSSTTYSMVGALNKLPVAASGMIFFNDPVTFGSVSAITVGFIAGILYSIAKSGQAIPDKQNSDDYLPKPVSSQYKEC</sequence>
<evidence type="ECO:0000256" key="1">
    <source>
        <dbReference type="ARBA" id="ARBA00004141"/>
    </source>
</evidence>
<comment type="similarity">
    <text evidence="5">Belongs to the TPT transporter family. SLC35D subfamily.</text>
</comment>
<dbReference type="InterPro" id="IPR050186">
    <property type="entry name" value="TPT_transporter"/>
</dbReference>
<keyword evidence="5" id="KW-0762">Sugar transport</keyword>
<comment type="function">
    <text evidence="5">Involved in the import of GDP-mannose from the cytoplasm into the Golgi lumen.</text>
</comment>
<evidence type="ECO:0000256" key="5">
    <source>
        <dbReference type="RuleBase" id="RU367097"/>
    </source>
</evidence>
<feature type="transmembrane region" description="Helical" evidence="5">
    <location>
        <begin position="316"/>
        <end position="336"/>
    </location>
</feature>
<feature type="transmembrane region" description="Helical" evidence="5">
    <location>
        <begin position="148"/>
        <end position="167"/>
    </location>
</feature>
<keyword evidence="3 5" id="KW-1133">Transmembrane helix</keyword>
<dbReference type="PANTHER" id="PTHR11132">
    <property type="entry name" value="SOLUTE CARRIER FAMILY 35"/>
    <property type="match status" value="1"/>
</dbReference>
<organism evidence="7 8">
    <name type="scientific">Gigaspora margarita</name>
    <dbReference type="NCBI Taxonomy" id="4874"/>
    <lineage>
        <taxon>Eukaryota</taxon>
        <taxon>Fungi</taxon>
        <taxon>Fungi incertae sedis</taxon>
        <taxon>Mucoromycota</taxon>
        <taxon>Glomeromycotina</taxon>
        <taxon>Glomeromycetes</taxon>
        <taxon>Diversisporales</taxon>
        <taxon>Gigasporaceae</taxon>
        <taxon>Gigaspora</taxon>
    </lineage>
</organism>
<feature type="transmembrane region" description="Helical" evidence="5">
    <location>
        <begin position="179"/>
        <end position="197"/>
    </location>
</feature>
<evidence type="ECO:0000256" key="6">
    <source>
        <dbReference type="SAM" id="MobiDB-lite"/>
    </source>
</evidence>
<feature type="transmembrane region" description="Helical" evidence="5">
    <location>
        <begin position="342"/>
        <end position="361"/>
    </location>
</feature>
<name>A0A8H3WXP6_GIGMA</name>
<feature type="transmembrane region" description="Helical" evidence="5">
    <location>
        <begin position="92"/>
        <end position="114"/>
    </location>
</feature>
<keyword evidence="2 5" id="KW-0812">Transmembrane</keyword>
<feature type="transmembrane region" description="Helical" evidence="5">
    <location>
        <begin position="287"/>
        <end position="309"/>
    </location>
</feature>
<dbReference type="Proteomes" id="UP000439903">
    <property type="component" value="Unassembled WGS sequence"/>
</dbReference>
<dbReference type="GO" id="GO:0000139">
    <property type="term" value="C:Golgi membrane"/>
    <property type="evidence" value="ECO:0007669"/>
    <property type="project" value="UniProtKB-SubCell"/>
</dbReference>
<comment type="caution">
    <text evidence="7">The sequence shown here is derived from an EMBL/GenBank/DDBJ whole genome shotgun (WGS) entry which is preliminary data.</text>
</comment>
<keyword evidence="5" id="KW-0333">Golgi apparatus</keyword>
<evidence type="ECO:0000256" key="4">
    <source>
        <dbReference type="ARBA" id="ARBA00023136"/>
    </source>
</evidence>
<protein>
    <recommendedName>
        <fullName evidence="5">GDP-mannose transporter</fullName>
        <shortName evidence="5">GMT</shortName>
    </recommendedName>
</protein>
<keyword evidence="5" id="KW-0256">Endoplasmic reticulum</keyword>
<dbReference type="OrthoDB" id="417037at2759"/>
<accession>A0A8H3WXP6</accession>
<feature type="transmembrane region" description="Helical" evidence="5">
    <location>
        <begin position="49"/>
        <end position="72"/>
    </location>
</feature>
<reference evidence="7 8" key="1">
    <citation type="journal article" date="2019" name="Environ. Microbiol.">
        <title>At the nexus of three kingdoms: the genome of the mycorrhizal fungus Gigaspora margarita provides insights into plant, endobacterial and fungal interactions.</title>
        <authorList>
            <person name="Venice F."/>
            <person name="Ghignone S."/>
            <person name="Salvioli di Fossalunga A."/>
            <person name="Amselem J."/>
            <person name="Novero M."/>
            <person name="Xianan X."/>
            <person name="Sedzielewska Toro K."/>
            <person name="Morin E."/>
            <person name="Lipzen A."/>
            <person name="Grigoriev I.V."/>
            <person name="Henrissat B."/>
            <person name="Martin F.M."/>
            <person name="Bonfante P."/>
        </authorList>
    </citation>
    <scope>NUCLEOTIDE SEQUENCE [LARGE SCALE GENOMIC DNA]</scope>
    <source>
        <strain evidence="7 8">BEG34</strain>
    </source>
</reference>
<comment type="subunit">
    <text evidence="5">Homooligomer.</text>
</comment>
<comment type="subcellular location">
    <subcellularLocation>
        <location evidence="5">Golgi apparatus membrane</location>
        <topology evidence="5">Multi-pass membrane protein</topology>
    </subcellularLocation>
    <subcellularLocation>
        <location evidence="5">Cytoplasmic vesicle membrane</location>
        <topology evidence="5">Multi-pass membrane protein</topology>
    </subcellularLocation>
    <subcellularLocation>
        <location evidence="5">Endoplasmic reticulum membrane</location>
        <topology evidence="5">Multi-pass membrane protein</topology>
    </subcellularLocation>
    <subcellularLocation>
        <location evidence="1">Membrane</location>
        <topology evidence="1">Multi-pass membrane protein</topology>
    </subcellularLocation>
</comment>
<feature type="region of interest" description="Disordered" evidence="6">
    <location>
        <begin position="367"/>
        <end position="388"/>
    </location>
</feature>
<feature type="transmembrane region" description="Helical" evidence="5">
    <location>
        <begin position="250"/>
        <end position="267"/>
    </location>
</feature>
<keyword evidence="8" id="KW-1185">Reference proteome</keyword>
<gene>
    <name evidence="7" type="ORF">F8M41_013990</name>
</gene>
<keyword evidence="5" id="KW-0813">Transport</keyword>
<dbReference type="NCBIfam" id="TIGR00803">
    <property type="entry name" value="nst"/>
    <property type="match status" value="1"/>
</dbReference>
<dbReference type="SUPFAM" id="SSF103481">
    <property type="entry name" value="Multidrug resistance efflux transporter EmrE"/>
    <property type="match status" value="1"/>
</dbReference>
<proteinExistence type="inferred from homology"/>